<accession>A0A7X0U634</accession>
<proteinExistence type="predicted"/>
<gene>
    <name evidence="1" type="ORF">HD593_010994</name>
</gene>
<comment type="caution">
    <text evidence="1">The sequence shown here is derived from an EMBL/GenBank/DDBJ whole genome shotgun (WGS) entry which is preliminary data.</text>
</comment>
<sequence length="66" mass="7159">MLAYLPRTPAEFAAVFVEGMRSLFRRPRPASRCRLCGEPPEGRPAAPDALSCLVCGNPLSSLFPPD</sequence>
<evidence type="ECO:0000313" key="1">
    <source>
        <dbReference type="EMBL" id="MBB6556199.1"/>
    </source>
</evidence>
<dbReference type="AlphaFoldDB" id="A0A7X0U634"/>
<evidence type="ECO:0000313" key="2">
    <source>
        <dbReference type="Proteomes" id="UP000565579"/>
    </source>
</evidence>
<dbReference type="Proteomes" id="UP000565579">
    <property type="component" value="Unassembled WGS sequence"/>
</dbReference>
<keyword evidence="2" id="KW-1185">Reference proteome</keyword>
<dbReference type="EMBL" id="JACHMI010000001">
    <property type="protein sequence ID" value="MBB6556199.1"/>
    <property type="molecule type" value="Genomic_DNA"/>
</dbReference>
<protein>
    <submittedName>
        <fullName evidence="1">Uncharacterized protein</fullName>
    </submittedName>
</protein>
<name>A0A7X0U634_9ACTN</name>
<organism evidence="1 2">
    <name type="scientific">Nonomuraea rubra</name>
    <dbReference type="NCBI Taxonomy" id="46180"/>
    <lineage>
        <taxon>Bacteria</taxon>
        <taxon>Bacillati</taxon>
        <taxon>Actinomycetota</taxon>
        <taxon>Actinomycetes</taxon>
        <taxon>Streptosporangiales</taxon>
        <taxon>Streptosporangiaceae</taxon>
        <taxon>Nonomuraea</taxon>
    </lineage>
</organism>
<reference evidence="1 2" key="1">
    <citation type="submission" date="2020-08" db="EMBL/GenBank/DDBJ databases">
        <title>Sequencing the genomes of 1000 actinobacteria strains.</title>
        <authorList>
            <person name="Klenk H.-P."/>
        </authorList>
    </citation>
    <scope>NUCLEOTIDE SEQUENCE [LARGE SCALE GENOMIC DNA]</scope>
    <source>
        <strain evidence="1 2">DSM 43768</strain>
    </source>
</reference>